<dbReference type="InterPro" id="IPR036397">
    <property type="entry name" value="RNaseH_sf"/>
</dbReference>
<evidence type="ECO:0000313" key="1">
    <source>
        <dbReference type="EMBL" id="KAG2194986.1"/>
    </source>
</evidence>
<dbReference type="GO" id="GO:0003676">
    <property type="term" value="F:nucleic acid binding"/>
    <property type="evidence" value="ECO:0007669"/>
    <property type="project" value="InterPro"/>
</dbReference>
<dbReference type="EMBL" id="JAEPRC010000552">
    <property type="protein sequence ID" value="KAG2194986.1"/>
    <property type="molecule type" value="Genomic_DNA"/>
</dbReference>
<name>A0A8H7QNV8_9FUNG</name>
<proteinExistence type="predicted"/>
<dbReference type="Proteomes" id="UP000650833">
    <property type="component" value="Unassembled WGS sequence"/>
</dbReference>
<dbReference type="Gene3D" id="3.30.420.10">
    <property type="entry name" value="Ribonuclease H-like superfamily/Ribonuclease H"/>
    <property type="match status" value="1"/>
</dbReference>
<reference evidence="1" key="1">
    <citation type="submission" date="2020-12" db="EMBL/GenBank/DDBJ databases">
        <title>Metabolic potential, ecology and presence of endohyphal bacteria is reflected in genomic diversity of Mucoromycotina.</title>
        <authorList>
            <person name="Muszewska A."/>
            <person name="Okrasinska A."/>
            <person name="Steczkiewicz K."/>
            <person name="Drgas O."/>
            <person name="Orlowska M."/>
            <person name="Perlinska-Lenart U."/>
            <person name="Aleksandrzak-Piekarczyk T."/>
            <person name="Szatraj K."/>
            <person name="Zielenkiewicz U."/>
            <person name="Pilsyk S."/>
            <person name="Malc E."/>
            <person name="Mieczkowski P."/>
            <person name="Kruszewska J.S."/>
            <person name="Biernat P."/>
            <person name="Pawlowska J."/>
        </authorList>
    </citation>
    <scope>NUCLEOTIDE SEQUENCE</scope>
    <source>
        <strain evidence="1">CBS 226.32</strain>
    </source>
</reference>
<protein>
    <submittedName>
        <fullName evidence="1">Uncharacterized protein</fullName>
    </submittedName>
</protein>
<organism evidence="1 2">
    <name type="scientific">Mucor plumbeus</name>
    <dbReference type="NCBI Taxonomy" id="97098"/>
    <lineage>
        <taxon>Eukaryota</taxon>
        <taxon>Fungi</taxon>
        <taxon>Fungi incertae sedis</taxon>
        <taxon>Mucoromycota</taxon>
        <taxon>Mucoromycotina</taxon>
        <taxon>Mucoromycetes</taxon>
        <taxon>Mucorales</taxon>
        <taxon>Mucorineae</taxon>
        <taxon>Mucoraceae</taxon>
        <taxon>Mucor</taxon>
    </lineage>
</organism>
<keyword evidence="2" id="KW-1185">Reference proteome</keyword>
<dbReference type="AlphaFoldDB" id="A0A8H7QNV8"/>
<accession>A0A8H7QNV8</accession>
<evidence type="ECO:0000313" key="2">
    <source>
        <dbReference type="Proteomes" id="UP000650833"/>
    </source>
</evidence>
<gene>
    <name evidence="1" type="ORF">INT46_001891</name>
</gene>
<dbReference type="OrthoDB" id="2283811at2759"/>
<sequence length="102" mass="11529">MDDWHENPTIGRMVPLSCCLLPHLIESHVQGDDGSVLFWDLKTAKGPGYGSTITEGNVNTEVYIDILQTSLLDILEYYGLDRKSFRFQQNNTTPRTSVPTKQ</sequence>
<comment type="caution">
    <text evidence="1">The sequence shown here is derived from an EMBL/GenBank/DDBJ whole genome shotgun (WGS) entry which is preliminary data.</text>
</comment>